<evidence type="ECO:0000313" key="6">
    <source>
        <dbReference type="Proteomes" id="UP000204391"/>
    </source>
</evidence>
<evidence type="ECO:0000313" key="5">
    <source>
        <dbReference type="EMBL" id="ASN04728.1"/>
    </source>
</evidence>
<keyword evidence="1 4" id="KW-0963">Cytoplasm</keyword>
<dbReference type="InterPro" id="IPR024046">
    <property type="entry name" value="Flagellar_assmbl_FliW_dom_sf"/>
</dbReference>
<dbReference type="PANTHER" id="PTHR39190:SF1">
    <property type="entry name" value="FLAGELLAR ASSEMBLY FACTOR FLIW"/>
    <property type="match status" value="1"/>
</dbReference>
<keyword evidence="6" id="KW-1185">Reference proteome</keyword>
<keyword evidence="5" id="KW-0966">Cell projection</keyword>
<dbReference type="Gene3D" id="2.30.290.10">
    <property type="entry name" value="BH3618-like"/>
    <property type="match status" value="1"/>
</dbReference>
<dbReference type="HAMAP" id="MF_01185">
    <property type="entry name" value="FliW"/>
    <property type="match status" value="1"/>
</dbReference>
<keyword evidence="5" id="KW-0969">Cilium</keyword>
<dbReference type="GO" id="GO:0005737">
    <property type="term" value="C:cytoplasm"/>
    <property type="evidence" value="ECO:0007669"/>
    <property type="project" value="UniProtKB-SubCell"/>
</dbReference>
<keyword evidence="4" id="KW-0143">Chaperone</keyword>
<dbReference type="SUPFAM" id="SSF141457">
    <property type="entry name" value="BH3618-like"/>
    <property type="match status" value="1"/>
</dbReference>
<keyword evidence="3 4" id="KW-0810">Translation regulation</keyword>
<keyword evidence="2 4" id="KW-1005">Bacterial flagellum biogenesis</keyword>
<dbReference type="InterPro" id="IPR003775">
    <property type="entry name" value="Flagellar_assembly_factor_FliW"/>
</dbReference>
<dbReference type="Proteomes" id="UP000204391">
    <property type="component" value="Chromosome"/>
</dbReference>
<comment type="subcellular location">
    <subcellularLocation>
        <location evidence="4">Cytoplasm</location>
    </subcellularLocation>
</comment>
<protein>
    <recommendedName>
        <fullName evidence="4">Flagellar assembly factor FliW</fullName>
    </recommendedName>
</protein>
<accession>A0A221MAP1</accession>
<gene>
    <name evidence="4" type="primary">fliW</name>
    <name evidence="5" type="ORF">CFK40_06720</name>
</gene>
<comment type="function">
    <text evidence="4">Acts as an anti-CsrA protein, binds CsrA and prevents it from repressing translation of its target genes, one of which is flagellin. Binds to flagellin and participates in the assembly of the flagellum.</text>
</comment>
<keyword evidence="5" id="KW-0282">Flagellum</keyword>
<comment type="similarity">
    <text evidence="4">Belongs to the FliW family.</text>
</comment>
<reference evidence="5 6" key="1">
    <citation type="journal article" date="2003" name="Int. J. Syst. Evol. Microbiol.">
        <title>Virgibacillus carmonensis sp. nov., Virgibacillus necropolis sp. nov. and Virgibacillus picturae sp. nov., three novel species isolated from deteriorated mural paintings, transfer of the species of the genus salibacillus to Virgibacillus, as Virgibacillus marismortui comb. nov. and Virgibacillus salexigens comb. nov., and emended description of the genus Virgibacillus.</title>
        <authorList>
            <person name="Heyrman J."/>
            <person name="Logan N.A."/>
            <person name="Busse H.J."/>
            <person name="Balcaen A."/>
            <person name="Lebbe L."/>
            <person name="Rodriguez-Diaz M."/>
            <person name="Swings J."/>
            <person name="De Vos P."/>
        </authorList>
    </citation>
    <scope>NUCLEOTIDE SEQUENCE [LARGE SCALE GENOMIC DNA]</scope>
    <source>
        <strain evidence="5 6">LMG 19488</strain>
    </source>
</reference>
<evidence type="ECO:0000256" key="2">
    <source>
        <dbReference type="ARBA" id="ARBA00022795"/>
    </source>
</evidence>
<evidence type="ECO:0000256" key="3">
    <source>
        <dbReference type="ARBA" id="ARBA00022845"/>
    </source>
</evidence>
<dbReference type="EMBL" id="CP022437">
    <property type="protein sequence ID" value="ASN04728.1"/>
    <property type="molecule type" value="Genomic_DNA"/>
</dbReference>
<dbReference type="GO" id="GO:0006417">
    <property type="term" value="P:regulation of translation"/>
    <property type="evidence" value="ECO:0007669"/>
    <property type="project" value="UniProtKB-KW"/>
</dbReference>
<proteinExistence type="inferred from homology"/>
<name>A0A221MAP1_9BACI</name>
<dbReference type="NCBIfam" id="NF009793">
    <property type="entry name" value="PRK13285.1-1"/>
    <property type="match status" value="1"/>
</dbReference>
<sequence length="149" mass="16790">MRIQTKYLGEVDSNEELVINFFSGLPGFTNESKFMLLDLPGNPVFQILQSIITPDIAFVLTNPYHFHQDYAFELDSTVNESLKITNEKDVTVFSIVTLKDPFENSTLNLKAPIIINPTSKLGKQYILNVDNYLTKTSITQVKSSVVRGV</sequence>
<dbReference type="Pfam" id="PF02623">
    <property type="entry name" value="FliW"/>
    <property type="match status" value="1"/>
</dbReference>
<evidence type="ECO:0000256" key="1">
    <source>
        <dbReference type="ARBA" id="ARBA00022490"/>
    </source>
</evidence>
<organism evidence="5 6">
    <name type="scientific">Virgibacillus necropolis</name>
    <dbReference type="NCBI Taxonomy" id="163877"/>
    <lineage>
        <taxon>Bacteria</taxon>
        <taxon>Bacillati</taxon>
        <taxon>Bacillota</taxon>
        <taxon>Bacilli</taxon>
        <taxon>Bacillales</taxon>
        <taxon>Bacillaceae</taxon>
        <taxon>Virgibacillus</taxon>
    </lineage>
</organism>
<dbReference type="PANTHER" id="PTHR39190">
    <property type="entry name" value="FLAGELLAR ASSEMBLY FACTOR FLIW"/>
    <property type="match status" value="1"/>
</dbReference>
<evidence type="ECO:0000256" key="4">
    <source>
        <dbReference type="HAMAP-Rule" id="MF_01185"/>
    </source>
</evidence>
<dbReference type="GO" id="GO:0044780">
    <property type="term" value="P:bacterial-type flagellum assembly"/>
    <property type="evidence" value="ECO:0007669"/>
    <property type="project" value="UniProtKB-UniRule"/>
</dbReference>
<dbReference type="RefSeq" id="WP_089531579.1">
    <property type="nucleotide sequence ID" value="NZ_CP022437.1"/>
</dbReference>
<dbReference type="AlphaFoldDB" id="A0A221MAP1"/>
<comment type="subunit">
    <text evidence="4">Interacts with translational regulator CsrA and flagellin(s).</text>
</comment>
<dbReference type="KEGG" id="vne:CFK40_06720"/>
<dbReference type="OrthoDB" id="9801235at2"/>